<accession>A0A381QUC0</accession>
<reference evidence="1" key="1">
    <citation type="submission" date="2018-05" db="EMBL/GenBank/DDBJ databases">
        <authorList>
            <person name="Lanie J.A."/>
            <person name="Ng W.-L."/>
            <person name="Kazmierczak K.M."/>
            <person name="Andrzejewski T.M."/>
            <person name="Davidsen T.M."/>
            <person name="Wayne K.J."/>
            <person name="Tettelin H."/>
            <person name="Glass J.I."/>
            <person name="Rusch D."/>
            <person name="Podicherti R."/>
            <person name="Tsui H.-C.T."/>
            <person name="Winkler M.E."/>
        </authorList>
    </citation>
    <scope>NUCLEOTIDE SEQUENCE</scope>
</reference>
<gene>
    <name evidence="1" type="ORF">METZ01_LOCUS35398</name>
</gene>
<proteinExistence type="predicted"/>
<evidence type="ECO:0000313" key="1">
    <source>
        <dbReference type="EMBL" id="SUZ82544.1"/>
    </source>
</evidence>
<organism evidence="1">
    <name type="scientific">marine metagenome</name>
    <dbReference type="NCBI Taxonomy" id="408172"/>
    <lineage>
        <taxon>unclassified sequences</taxon>
        <taxon>metagenomes</taxon>
        <taxon>ecological metagenomes</taxon>
    </lineage>
</organism>
<dbReference type="AlphaFoldDB" id="A0A381QUC0"/>
<dbReference type="EMBL" id="UINC01001512">
    <property type="protein sequence ID" value="SUZ82544.1"/>
    <property type="molecule type" value="Genomic_DNA"/>
</dbReference>
<evidence type="ECO:0008006" key="2">
    <source>
        <dbReference type="Google" id="ProtNLM"/>
    </source>
</evidence>
<protein>
    <recommendedName>
        <fullName evidence="2">DUF721 domain-containing protein</fullName>
    </recommendedName>
</protein>
<dbReference type="InterPro" id="IPR007922">
    <property type="entry name" value="DciA-like"/>
</dbReference>
<sequence>MIRKQNLNKNWSDLGSVLIDSLPENLQKDQKEWLGYQWNLVVGKEISGISFVDKIAQGTVHIRVQGAEWLPALESLKQNFILELNSRAGKQLVSKIKLIT</sequence>
<dbReference type="Pfam" id="PF05258">
    <property type="entry name" value="DciA"/>
    <property type="match status" value="1"/>
</dbReference>
<name>A0A381QUC0_9ZZZZ</name>